<dbReference type="RefSeq" id="NP_001030785.1">
    <property type="nucleotide sequence ID" value="NM_001035708.1"/>
</dbReference>
<proteinExistence type="predicted"/>
<gene>
    <name evidence="6" type="ORF">AN1_LOCUS14288</name>
    <name evidence="5" type="ORF">C24_LOCUS14127</name>
</gene>
<evidence type="ECO:0000256" key="1">
    <source>
        <dbReference type="ARBA" id="ARBA00022529"/>
    </source>
</evidence>
<dbReference type="OMA" id="KSMAKAQ"/>
<dbReference type="GO" id="GO:0050832">
    <property type="term" value="P:defense response to fungus"/>
    <property type="evidence" value="ECO:0007669"/>
    <property type="project" value="UniProtKB-KW"/>
</dbReference>
<dbReference type="CDD" id="cd00107">
    <property type="entry name" value="Knot1"/>
    <property type="match status" value="1"/>
</dbReference>
<evidence type="ECO:0000313" key="6">
    <source>
        <dbReference type="EMBL" id="VYS58843.1"/>
    </source>
</evidence>
<accession>A0A654FBC5</accession>
<dbReference type="EMBL" id="CACRSJ010000106">
    <property type="protein sequence ID" value="VYS58843.1"/>
    <property type="molecule type" value="Genomic_DNA"/>
</dbReference>
<reference evidence="6 7" key="1">
    <citation type="submission" date="2019-11" db="EMBL/GenBank/DDBJ databases">
        <authorList>
            <person name="Jiao W.-B."/>
            <person name="Schneeberger K."/>
        </authorList>
    </citation>
    <scope>NUCLEOTIDE SEQUENCE [LARGE SCALE GENOMIC DNA]</scope>
    <source>
        <strain evidence="7">cv. An-1</strain>
        <strain evidence="8">cv. C24</strain>
    </source>
</reference>
<dbReference type="InterPro" id="IPR003614">
    <property type="entry name" value="Knottins"/>
</dbReference>
<feature type="chain" id="PRO_5038244288" evidence="4">
    <location>
        <begin position="27"/>
        <end position="77"/>
    </location>
</feature>
<sequence length="77" mass="8374">MASSSKCAFLVFLCMIVLLAPSEVHAKSMAKAQGGWYLVEGLCSKFPDCNKHCKEQGFLGGQCLKLGVNMLCFCIHT</sequence>
<dbReference type="OrthoDB" id="1071566at2759"/>
<evidence type="ECO:0000256" key="2">
    <source>
        <dbReference type="ARBA" id="ARBA00022577"/>
    </source>
</evidence>
<protein>
    <submittedName>
        <fullName evidence="6">Uncharacterized protein</fullName>
    </submittedName>
</protein>
<evidence type="ECO:0000256" key="3">
    <source>
        <dbReference type="ARBA" id="ARBA00022821"/>
    </source>
</evidence>
<evidence type="ECO:0000256" key="4">
    <source>
        <dbReference type="SAM" id="SignalP"/>
    </source>
</evidence>
<keyword evidence="2" id="KW-0295">Fungicide</keyword>
<evidence type="ECO:0000313" key="7">
    <source>
        <dbReference type="Proteomes" id="UP000426265"/>
    </source>
</evidence>
<dbReference type="KEGG" id="ath:AT3G27831"/>
<feature type="signal peptide" evidence="4">
    <location>
        <begin position="1"/>
        <end position="26"/>
    </location>
</feature>
<dbReference type="ExpressionAtlas" id="A0A654FBC5">
    <property type="expression patterns" value="baseline and differential"/>
</dbReference>
<keyword evidence="1" id="KW-0929">Antimicrobial</keyword>
<dbReference type="Proteomes" id="UP000434276">
    <property type="component" value="Unassembled WGS sequence"/>
</dbReference>
<dbReference type="SMR" id="A0A654FBC5"/>
<dbReference type="Gene3D" id="3.30.30.10">
    <property type="entry name" value="Knottin, scorpion toxin-like"/>
    <property type="match status" value="1"/>
</dbReference>
<evidence type="ECO:0000313" key="8">
    <source>
        <dbReference type="Proteomes" id="UP000434276"/>
    </source>
</evidence>
<dbReference type="SUPFAM" id="SSF57095">
    <property type="entry name" value="Scorpion toxin-like"/>
    <property type="match status" value="1"/>
</dbReference>
<dbReference type="AlphaFoldDB" id="A0A654FBC5"/>
<name>A0A654FBC5_ARATH</name>
<keyword evidence="4" id="KW-0732">Signal</keyword>
<dbReference type="InterPro" id="IPR036574">
    <property type="entry name" value="Scorpion_toxin-like_sf"/>
</dbReference>
<evidence type="ECO:0000313" key="5">
    <source>
        <dbReference type="EMBL" id="CAA0383928.1"/>
    </source>
</evidence>
<organism evidence="6 7">
    <name type="scientific">Arabidopsis thaliana</name>
    <name type="common">Mouse-ear cress</name>
    <dbReference type="NCBI Taxonomy" id="3702"/>
    <lineage>
        <taxon>Eukaryota</taxon>
        <taxon>Viridiplantae</taxon>
        <taxon>Streptophyta</taxon>
        <taxon>Embryophyta</taxon>
        <taxon>Tracheophyta</taxon>
        <taxon>Spermatophyta</taxon>
        <taxon>Magnoliopsida</taxon>
        <taxon>eudicotyledons</taxon>
        <taxon>Gunneridae</taxon>
        <taxon>Pentapetalae</taxon>
        <taxon>rosids</taxon>
        <taxon>malvids</taxon>
        <taxon>Brassicales</taxon>
        <taxon>Brassicaceae</taxon>
        <taxon>Camelineae</taxon>
        <taxon>Arabidopsis</taxon>
    </lineage>
</organism>
<dbReference type="EMBL" id="CACSHJ010000089">
    <property type="protein sequence ID" value="CAA0383928.1"/>
    <property type="molecule type" value="Genomic_DNA"/>
</dbReference>
<dbReference type="GO" id="GO:0031640">
    <property type="term" value="P:killing of cells of another organism"/>
    <property type="evidence" value="ECO:0007669"/>
    <property type="project" value="UniProtKB-KW"/>
</dbReference>
<keyword evidence="3" id="KW-0611">Plant defense</keyword>
<accession>A0A5S9XGE6</accession>
<dbReference type="Proteomes" id="UP000426265">
    <property type="component" value="Unassembled WGS sequence"/>
</dbReference>